<dbReference type="PANTHER" id="PTHR43638">
    <property type="entry name" value="OXIDOREDUCTASE, ALDO/KETO REDUCTASE FAMILY PROTEIN"/>
    <property type="match status" value="1"/>
</dbReference>
<dbReference type="Pfam" id="PF00248">
    <property type="entry name" value="Aldo_ket_red"/>
    <property type="match status" value="1"/>
</dbReference>
<dbReference type="STRING" id="1035.BN961_03941"/>
<proteinExistence type="predicted"/>
<dbReference type="EMBL" id="CCAZ020000003">
    <property type="protein sequence ID" value="CEG10501.1"/>
    <property type="molecule type" value="Genomic_DNA"/>
</dbReference>
<protein>
    <submittedName>
        <fullName evidence="2">General stress protein 69</fullName>
    </submittedName>
</protein>
<comment type="caution">
    <text evidence="2">The sequence shown here is derived from an EMBL/GenBank/DDBJ whole genome shotgun (WGS) entry which is preliminary data.</text>
</comment>
<evidence type="ECO:0000313" key="2">
    <source>
        <dbReference type="EMBL" id="CEG10501.1"/>
    </source>
</evidence>
<dbReference type="RefSeq" id="WP_006023737.1">
    <property type="nucleotide sequence ID" value="NZ_CCAZ020000003.1"/>
</dbReference>
<dbReference type="SUPFAM" id="SSF51430">
    <property type="entry name" value="NAD(P)-linked oxidoreductase"/>
    <property type="match status" value="1"/>
</dbReference>
<reference evidence="2 3" key="1">
    <citation type="journal article" date="2014" name="Genome Announc.">
        <title>Genome Sequence of Afipia felis Strain 76713, Isolated in Hospital Water Using an Amoeba Co-Culture Procedure.</title>
        <authorList>
            <person name="Benamar S."/>
            <person name="La Scola B."/>
            <person name="Croce O."/>
        </authorList>
    </citation>
    <scope>NUCLEOTIDE SEQUENCE [LARGE SCALE GENOMIC DNA]</scope>
    <source>
        <strain evidence="2 3">76713</strain>
    </source>
</reference>
<dbReference type="InterPro" id="IPR036812">
    <property type="entry name" value="NAD(P)_OxRdtase_dom_sf"/>
</dbReference>
<accession>A0A090MT55</accession>
<gene>
    <name evidence="2" type="primary">yhdN_2</name>
    <name evidence="2" type="ORF">BN961_03941</name>
</gene>
<dbReference type="InterPro" id="IPR023210">
    <property type="entry name" value="NADP_OxRdtase_dom"/>
</dbReference>
<dbReference type="CDD" id="cd19138">
    <property type="entry name" value="AKR_YeaE"/>
    <property type="match status" value="1"/>
</dbReference>
<evidence type="ECO:0000259" key="1">
    <source>
        <dbReference type="Pfam" id="PF00248"/>
    </source>
</evidence>
<dbReference type="Proteomes" id="UP000035762">
    <property type="component" value="Unassembled WGS sequence"/>
</dbReference>
<dbReference type="InterPro" id="IPR020471">
    <property type="entry name" value="AKR"/>
</dbReference>
<dbReference type="GO" id="GO:0016491">
    <property type="term" value="F:oxidoreductase activity"/>
    <property type="evidence" value="ECO:0007669"/>
    <property type="project" value="InterPro"/>
</dbReference>
<dbReference type="PRINTS" id="PR00069">
    <property type="entry name" value="ALDKETRDTASE"/>
</dbReference>
<feature type="domain" description="NADP-dependent oxidoreductase" evidence="1">
    <location>
        <begin position="18"/>
        <end position="267"/>
    </location>
</feature>
<dbReference type="PANTHER" id="PTHR43638:SF3">
    <property type="entry name" value="ALDEHYDE REDUCTASE"/>
    <property type="match status" value="1"/>
</dbReference>
<organism evidence="2 3">
    <name type="scientific">Afipia felis</name>
    <name type="common">Cat scratch disease bacillus</name>
    <dbReference type="NCBI Taxonomy" id="1035"/>
    <lineage>
        <taxon>Bacteria</taxon>
        <taxon>Pseudomonadati</taxon>
        <taxon>Pseudomonadota</taxon>
        <taxon>Alphaproteobacteria</taxon>
        <taxon>Hyphomicrobiales</taxon>
        <taxon>Nitrobacteraceae</taxon>
        <taxon>Afipia</taxon>
    </lineage>
</organism>
<dbReference type="Gene3D" id="3.20.20.100">
    <property type="entry name" value="NADP-dependent oxidoreductase domain"/>
    <property type="match status" value="1"/>
</dbReference>
<dbReference type="AlphaFoldDB" id="A0A090MT55"/>
<name>A0A090MT55_AFIFE</name>
<sequence length="275" mass="30066">MSASRKTTLPAGEAIPVLGQGTAGIGEHSGSSRDEIAALKTGIDLGMTLIDTAESYADGGAEQVVAEAIDGQREKVFIVSKVHPHHASRLGVVTSCERSLRRLRTDRIDLFLLHWRGNVPLAETLDGFEALRSAGKIRYWGVGNFLIRDLKDLAAIPVGKLVQVNQIAYNLCRRDIECDLLPWCRERGVPIMAHSPICGGHLARDGRLARAAERYGCSRAQLALAWVLRQDGIVAIPKAGNVRHVRENRDALDLRLAPADLVELDRIFAMPRSTT</sequence>
<dbReference type="OrthoDB" id="9772407at2"/>
<evidence type="ECO:0000313" key="3">
    <source>
        <dbReference type="Proteomes" id="UP000035762"/>
    </source>
</evidence>
<keyword evidence="3" id="KW-1185">Reference proteome</keyword>